<dbReference type="EMBL" id="MT143765">
    <property type="protein sequence ID" value="QJB02190.1"/>
    <property type="molecule type" value="Genomic_DNA"/>
</dbReference>
<name>A0A6M3M7P3_9ZZZZ</name>
<gene>
    <name evidence="1" type="ORF">MM171B01422_0006</name>
</gene>
<accession>A0A6M3M7P3</accession>
<sequence length="360" mass="41057">MSNNEIVPEVYTFAINSHCKGRYPREFASPERLRSPVTSNNHLNQLVTAYGPGHNCYVSVYSFSEWLRSGPKNKLDYSKAIIDTIFIDLDWKTNPEIALYEARLLELYYRHRNVNPRINFTGKKGFAVYIDFEPIDIPDEDKKPVIRKFIEDIRTKLSLKTLDKQCIDGISRISRLPNTKHHDTDLYCIPLSKDVLWHMDGFSHILELAKTPSKERIIVTESPYIHQVLTKIQENLIEEVVNIPVATKPVPFEFIPKQRTIIPGSSLCPGVMEIILGVQEGVRDASLCGLVAGLNLQLQMEYKEILNAVGEWSTKCTPALDYDSFTIANKVNEIIGKEYRPCTFLIRAGVNACNKCPVKR</sequence>
<organism evidence="1">
    <name type="scientific">viral metagenome</name>
    <dbReference type="NCBI Taxonomy" id="1070528"/>
    <lineage>
        <taxon>unclassified sequences</taxon>
        <taxon>metagenomes</taxon>
        <taxon>organismal metagenomes</taxon>
    </lineage>
</organism>
<evidence type="ECO:0000313" key="1">
    <source>
        <dbReference type="EMBL" id="QJB02190.1"/>
    </source>
</evidence>
<dbReference type="SUPFAM" id="SSF56747">
    <property type="entry name" value="Prim-pol domain"/>
    <property type="match status" value="1"/>
</dbReference>
<protein>
    <submittedName>
        <fullName evidence="1">Uncharacterized protein</fullName>
    </submittedName>
</protein>
<reference evidence="1" key="1">
    <citation type="submission" date="2020-03" db="EMBL/GenBank/DDBJ databases">
        <title>The deep terrestrial virosphere.</title>
        <authorList>
            <person name="Holmfeldt K."/>
            <person name="Nilsson E."/>
            <person name="Simone D."/>
            <person name="Lopez-Fernandez M."/>
            <person name="Wu X."/>
            <person name="de Brujin I."/>
            <person name="Lundin D."/>
            <person name="Andersson A."/>
            <person name="Bertilsson S."/>
            <person name="Dopson M."/>
        </authorList>
    </citation>
    <scope>NUCLEOTIDE SEQUENCE</scope>
    <source>
        <strain evidence="1">MM171B01422</strain>
    </source>
</reference>
<proteinExistence type="predicted"/>
<dbReference type="AlphaFoldDB" id="A0A6M3M7P3"/>
<dbReference type="Gene3D" id="3.90.920.10">
    <property type="entry name" value="DNA primase, PRIM domain"/>
    <property type="match status" value="1"/>
</dbReference>